<feature type="domain" description="Cupin type-2" evidence="1">
    <location>
        <begin position="40"/>
        <end position="106"/>
    </location>
</feature>
<dbReference type="Gene3D" id="2.60.120.10">
    <property type="entry name" value="Jelly Rolls"/>
    <property type="match status" value="1"/>
</dbReference>
<dbReference type="InterPro" id="IPR013096">
    <property type="entry name" value="Cupin_2"/>
</dbReference>
<organism evidence="2 3">
    <name type="scientific">Kitasatospora nipponensis</name>
    <dbReference type="NCBI Taxonomy" id="258049"/>
    <lineage>
        <taxon>Bacteria</taxon>
        <taxon>Bacillati</taxon>
        <taxon>Actinomycetota</taxon>
        <taxon>Actinomycetes</taxon>
        <taxon>Kitasatosporales</taxon>
        <taxon>Streptomycetaceae</taxon>
        <taxon>Kitasatospora</taxon>
    </lineage>
</organism>
<dbReference type="InterPro" id="IPR011051">
    <property type="entry name" value="RmlC_Cupin_sf"/>
</dbReference>
<dbReference type="EMBL" id="BAAALF010000017">
    <property type="protein sequence ID" value="GAA1226207.1"/>
    <property type="molecule type" value="Genomic_DNA"/>
</dbReference>
<dbReference type="PANTHER" id="PTHR36440">
    <property type="entry name" value="PUTATIVE (AFU_ORTHOLOGUE AFUA_8G07350)-RELATED"/>
    <property type="match status" value="1"/>
</dbReference>
<dbReference type="InterPro" id="IPR014710">
    <property type="entry name" value="RmlC-like_jellyroll"/>
</dbReference>
<proteinExistence type="predicted"/>
<name>A0ABP4GJR7_9ACTN</name>
<reference evidence="3" key="1">
    <citation type="journal article" date="2019" name="Int. J. Syst. Evol. Microbiol.">
        <title>The Global Catalogue of Microorganisms (GCM) 10K type strain sequencing project: providing services to taxonomists for standard genome sequencing and annotation.</title>
        <authorList>
            <consortium name="The Broad Institute Genomics Platform"/>
            <consortium name="The Broad Institute Genome Sequencing Center for Infectious Disease"/>
            <person name="Wu L."/>
            <person name="Ma J."/>
        </authorList>
    </citation>
    <scope>NUCLEOTIDE SEQUENCE [LARGE SCALE GENOMIC DNA]</scope>
    <source>
        <strain evidence="3">JCM 13004</strain>
    </source>
</reference>
<dbReference type="InterPro" id="IPR053146">
    <property type="entry name" value="QDO-like"/>
</dbReference>
<dbReference type="RefSeq" id="WP_344440532.1">
    <property type="nucleotide sequence ID" value="NZ_BAAALF010000017.1"/>
</dbReference>
<dbReference type="Pfam" id="PF07883">
    <property type="entry name" value="Cupin_2"/>
    <property type="match status" value="1"/>
</dbReference>
<comment type="caution">
    <text evidence="2">The sequence shown here is derived from an EMBL/GenBank/DDBJ whole genome shotgun (WGS) entry which is preliminary data.</text>
</comment>
<gene>
    <name evidence="2" type="ORF">GCM10009665_15970</name>
</gene>
<accession>A0ABP4GJR7</accession>
<evidence type="ECO:0000313" key="2">
    <source>
        <dbReference type="EMBL" id="GAA1226207.1"/>
    </source>
</evidence>
<evidence type="ECO:0000259" key="1">
    <source>
        <dbReference type="Pfam" id="PF07883"/>
    </source>
</evidence>
<keyword evidence="3" id="KW-1185">Reference proteome</keyword>
<dbReference type="SUPFAM" id="SSF51182">
    <property type="entry name" value="RmlC-like cupins"/>
    <property type="match status" value="1"/>
</dbReference>
<evidence type="ECO:0000313" key="3">
    <source>
        <dbReference type="Proteomes" id="UP001500037"/>
    </source>
</evidence>
<dbReference type="Proteomes" id="UP001500037">
    <property type="component" value="Unassembled WGS sequence"/>
</dbReference>
<protein>
    <submittedName>
        <fullName evidence="2">Cupin domain-containing protein</fullName>
    </submittedName>
</protein>
<sequence>MTMPYLAQRDQHQSLEWLHGGLFTVLLDSRATQGQLTVGLFDVPRGEAPPFHLHTREDEVFFLLKGEALVWVGDECHELAEGGIVYLPRNIPHSYRVTSDRADLLLITTPGGIEEMFRHAGRDITTPRPDGFEITADRLTEAAALRGNVILGPPR</sequence>
<dbReference type="PANTHER" id="PTHR36440:SF1">
    <property type="entry name" value="PUTATIVE (AFU_ORTHOLOGUE AFUA_8G07350)-RELATED"/>
    <property type="match status" value="1"/>
</dbReference>